<evidence type="ECO:0000256" key="1">
    <source>
        <dbReference type="SAM" id="MobiDB-lite"/>
    </source>
</evidence>
<feature type="region of interest" description="Disordered" evidence="1">
    <location>
        <begin position="24"/>
        <end position="136"/>
    </location>
</feature>
<feature type="compositionally biased region" description="Polar residues" evidence="1">
    <location>
        <begin position="25"/>
        <end position="40"/>
    </location>
</feature>
<name>A0ABM1ET86_PRICU</name>
<keyword evidence="2" id="KW-1185">Reference proteome</keyword>
<dbReference type="Proteomes" id="UP000695022">
    <property type="component" value="Unplaced"/>
</dbReference>
<protein>
    <submittedName>
        <fullName evidence="3">Afadin-like</fullName>
    </submittedName>
</protein>
<reference evidence="3" key="1">
    <citation type="submission" date="2025-08" db="UniProtKB">
        <authorList>
            <consortium name="RefSeq"/>
        </authorList>
    </citation>
    <scope>IDENTIFICATION</scope>
</reference>
<evidence type="ECO:0000313" key="3">
    <source>
        <dbReference type="RefSeq" id="XP_014675407.1"/>
    </source>
</evidence>
<dbReference type="InterPro" id="IPR028842">
    <property type="entry name" value="Afadin"/>
</dbReference>
<gene>
    <name evidence="3" type="primary">LOC106815461</name>
</gene>
<dbReference type="PANTHER" id="PTHR10398:SF2">
    <property type="entry name" value="AFADIN"/>
    <property type="match status" value="1"/>
</dbReference>
<evidence type="ECO:0000313" key="2">
    <source>
        <dbReference type="Proteomes" id="UP000695022"/>
    </source>
</evidence>
<dbReference type="RefSeq" id="XP_014675407.1">
    <property type="nucleotide sequence ID" value="XM_014819921.1"/>
</dbReference>
<dbReference type="PANTHER" id="PTHR10398">
    <property type="entry name" value="AFADIN"/>
    <property type="match status" value="1"/>
</dbReference>
<accession>A0ABM1ET86</accession>
<proteinExistence type="predicted"/>
<feature type="compositionally biased region" description="Basic and acidic residues" evidence="1">
    <location>
        <begin position="54"/>
        <end position="64"/>
    </location>
</feature>
<dbReference type="GeneID" id="106815461"/>
<feature type="compositionally biased region" description="Basic and acidic residues" evidence="1">
    <location>
        <begin position="85"/>
        <end position="95"/>
    </location>
</feature>
<sequence>MAEAGAVITFEVSKQGAIYHGLATLLSQPSPQMQRATTPRRSIGSESGIPRQRPRSDELTDAHRPVAPPPQDRMSARSSPAINTRDPRSAQERLRTSSTGNVNQEAPPGTPTSQKSEPPSKAKSTPALLDDDDDDDGGFRQPIRFLMDLSFYEFLVDSRFLMYLAICAFVVDSNIYAFRLDSGYYTFLVDS</sequence>
<organism evidence="2 3">
    <name type="scientific">Priapulus caudatus</name>
    <name type="common">Priapulid worm</name>
    <dbReference type="NCBI Taxonomy" id="37621"/>
    <lineage>
        <taxon>Eukaryota</taxon>
        <taxon>Metazoa</taxon>
        <taxon>Ecdysozoa</taxon>
        <taxon>Scalidophora</taxon>
        <taxon>Priapulida</taxon>
        <taxon>Priapulimorpha</taxon>
        <taxon>Priapulimorphida</taxon>
        <taxon>Priapulidae</taxon>
        <taxon>Priapulus</taxon>
    </lineage>
</organism>